<reference evidence="10" key="1">
    <citation type="journal article" date="2020" name="Stud. Mycol.">
        <title>101 Dothideomycetes genomes: a test case for predicting lifestyles and emergence of pathogens.</title>
        <authorList>
            <person name="Haridas S."/>
            <person name="Albert R."/>
            <person name="Binder M."/>
            <person name="Bloem J."/>
            <person name="Labutti K."/>
            <person name="Salamov A."/>
            <person name="Andreopoulos B."/>
            <person name="Baker S."/>
            <person name="Barry K."/>
            <person name="Bills G."/>
            <person name="Bluhm B."/>
            <person name="Cannon C."/>
            <person name="Castanera R."/>
            <person name="Culley D."/>
            <person name="Daum C."/>
            <person name="Ezra D."/>
            <person name="Gonzalez J."/>
            <person name="Henrissat B."/>
            <person name="Kuo A."/>
            <person name="Liang C."/>
            <person name="Lipzen A."/>
            <person name="Lutzoni F."/>
            <person name="Magnuson J."/>
            <person name="Mondo S."/>
            <person name="Nolan M."/>
            <person name="Ohm R."/>
            <person name="Pangilinan J."/>
            <person name="Park H.-J."/>
            <person name="Ramirez L."/>
            <person name="Alfaro M."/>
            <person name="Sun H."/>
            <person name="Tritt A."/>
            <person name="Yoshinaga Y."/>
            <person name="Zwiers L.-H."/>
            <person name="Turgeon B."/>
            <person name="Goodwin S."/>
            <person name="Spatafora J."/>
            <person name="Crous P."/>
            <person name="Grigoriev I."/>
        </authorList>
    </citation>
    <scope>NUCLEOTIDE SEQUENCE</scope>
    <source>
        <strain evidence="10">CBS 260.36</strain>
    </source>
</reference>
<dbReference type="InterPro" id="IPR008979">
    <property type="entry name" value="Galactose-bd-like_sf"/>
</dbReference>
<dbReference type="Pfam" id="PF06964">
    <property type="entry name" value="Alpha-L-AF_C"/>
    <property type="match status" value="1"/>
</dbReference>
<dbReference type="PANTHER" id="PTHR31776">
    <property type="entry name" value="ALPHA-L-ARABINOFURANOSIDASE 1"/>
    <property type="match status" value="1"/>
</dbReference>
<proteinExistence type="inferred from homology"/>
<protein>
    <recommendedName>
        <fullName evidence="4">non-reducing end alpha-L-arabinofuranosidase</fullName>
        <ecNumber evidence="4">3.2.1.55</ecNumber>
    </recommendedName>
</protein>
<evidence type="ECO:0000313" key="10">
    <source>
        <dbReference type="EMBL" id="KAF2157721.1"/>
    </source>
</evidence>
<dbReference type="EMBL" id="ML996081">
    <property type="protein sequence ID" value="KAF2157721.1"/>
    <property type="molecule type" value="Genomic_DNA"/>
</dbReference>
<evidence type="ECO:0000256" key="8">
    <source>
        <dbReference type="SAM" id="SignalP"/>
    </source>
</evidence>
<dbReference type="SUPFAM" id="SSF49785">
    <property type="entry name" value="Galactose-binding domain-like"/>
    <property type="match status" value="1"/>
</dbReference>
<comment type="catalytic activity">
    <reaction evidence="1">
        <text>Hydrolysis of terminal non-reducing alpha-L-arabinofuranoside residues in alpha-L-arabinosides.</text>
        <dbReference type="EC" id="3.2.1.55"/>
    </reaction>
</comment>
<evidence type="ECO:0000256" key="2">
    <source>
        <dbReference type="ARBA" id="ARBA00004834"/>
    </source>
</evidence>
<dbReference type="Pfam" id="PF22848">
    <property type="entry name" value="ASD1_dom"/>
    <property type="match status" value="1"/>
</dbReference>
<dbReference type="PANTHER" id="PTHR31776:SF0">
    <property type="entry name" value="ALPHA-L-ARABINOFURANOSIDASE 1"/>
    <property type="match status" value="1"/>
</dbReference>
<dbReference type="InterPro" id="IPR051563">
    <property type="entry name" value="Glycosyl_Hydrolase_51"/>
</dbReference>
<name>A0A9P4MSN7_9PEZI</name>
<dbReference type="Gene3D" id="3.20.20.80">
    <property type="entry name" value="Glycosidases"/>
    <property type="match status" value="1"/>
</dbReference>
<evidence type="ECO:0000256" key="1">
    <source>
        <dbReference type="ARBA" id="ARBA00001462"/>
    </source>
</evidence>
<dbReference type="SUPFAM" id="SSF51445">
    <property type="entry name" value="(Trans)glycosidases"/>
    <property type="match status" value="1"/>
</dbReference>
<evidence type="ECO:0000256" key="7">
    <source>
        <dbReference type="ARBA" id="ARBA00023180"/>
    </source>
</evidence>
<comment type="caution">
    <text evidence="10">The sequence shown here is derived from an EMBL/GenBank/DDBJ whole genome shotgun (WGS) entry which is preliminary data.</text>
</comment>
<dbReference type="InterPro" id="IPR010720">
    <property type="entry name" value="Alpha-L-AF_C"/>
</dbReference>
<evidence type="ECO:0000259" key="9">
    <source>
        <dbReference type="SMART" id="SM00813"/>
    </source>
</evidence>
<dbReference type="GO" id="GO:0046556">
    <property type="term" value="F:alpha-L-arabinofuranosidase activity"/>
    <property type="evidence" value="ECO:0007669"/>
    <property type="project" value="UniProtKB-EC"/>
</dbReference>
<keyword evidence="7" id="KW-0325">Glycoprotein</keyword>
<dbReference type="GO" id="GO:0046373">
    <property type="term" value="P:L-arabinose metabolic process"/>
    <property type="evidence" value="ECO:0007669"/>
    <property type="project" value="InterPro"/>
</dbReference>
<feature type="chain" id="PRO_5040347772" description="non-reducing end alpha-L-arabinofuranosidase" evidence="8">
    <location>
        <begin position="21"/>
        <end position="634"/>
    </location>
</feature>
<dbReference type="InterPro" id="IPR017853">
    <property type="entry name" value="GH"/>
</dbReference>
<dbReference type="SMART" id="SM00813">
    <property type="entry name" value="Alpha-L-AF_C"/>
    <property type="match status" value="1"/>
</dbReference>
<feature type="signal peptide" evidence="8">
    <location>
        <begin position="1"/>
        <end position="20"/>
    </location>
</feature>
<evidence type="ECO:0000256" key="3">
    <source>
        <dbReference type="ARBA" id="ARBA00007186"/>
    </source>
</evidence>
<evidence type="ECO:0000256" key="6">
    <source>
        <dbReference type="ARBA" id="ARBA00022801"/>
    </source>
</evidence>
<dbReference type="Proteomes" id="UP000799439">
    <property type="component" value="Unassembled WGS sequence"/>
</dbReference>
<evidence type="ECO:0000313" key="11">
    <source>
        <dbReference type="Proteomes" id="UP000799439"/>
    </source>
</evidence>
<dbReference type="InterPro" id="IPR055235">
    <property type="entry name" value="ASD1_cat"/>
</dbReference>
<comment type="pathway">
    <text evidence="2">Glycan metabolism; L-arabinan degradation.</text>
</comment>
<feature type="domain" description="Alpha-L-arabinofuranosidase C-terminal" evidence="9">
    <location>
        <begin position="434"/>
        <end position="623"/>
    </location>
</feature>
<keyword evidence="6 10" id="KW-0378">Hydrolase</keyword>
<organism evidence="10 11">
    <name type="scientific">Myriangium duriaei CBS 260.36</name>
    <dbReference type="NCBI Taxonomy" id="1168546"/>
    <lineage>
        <taxon>Eukaryota</taxon>
        <taxon>Fungi</taxon>
        <taxon>Dikarya</taxon>
        <taxon>Ascomycota</taxon>
        <taxon>Pezizomycotina</taxon>
        <taxon>Dothideomycetes</taxon>
        <taxon>Dothideomycetidae</taxon>
        <taxon>Myriangiales</taxon>
        <taxon>Myriangiaceae</taxon>
        <taxon>Myriangium</taxon>
    </lineage>
</organism>
<dbReference type="EC" id="3.2.1.55" evidence="4"/>
<gene>
    <name evidence="10" type="ORF">K461DRAFT_264585</name>
</gene>
<sequence>MNMHHKCCLVAVSLWTCVQGLNLSVASSGGFAVNPMFHGIMFEDINYSGDGGIYAELIQNRGFQNGTKNWAAIGDVSLFISTANGVSPALPNSLKVSVPANASGTVGIRNTGYDGIWTAQQEYQGSFYIQGHGPVGLTASLLSATSQTLGSSAINASAAKDWQQYNYTLTPSTTGNSSLAITFDAASVAGQTLNFGLVSLFPPTFNGRANGLRPDIASTLKDMAPAFLRFPGGNNIEGSAGVESRWKWNLTIGPLEDRPGRQGTWSYFNDDGLGLLEYMSWCQDLDLTPVLAVWSGLVLDGTIVAEDQLQPYIDEAMDELEFLLGDASTPYGAHRAQLGFPDPFVVNHVEIGNEDNLYSGFDSYSSYRFKNFADAILAKYPNMTVIASAPGFDIATQSHGKGWADYHQYDRPDHLVSLFTQFNNVTRDIPILVGEFAVIQENIPQGGSVNYSLPRLQYPTMIGAVAEAVYMIGAEINADVVQAMSYAPLLSREGRSQWDPNLISFNSDPSKTSRSTSYYVQQMFAQNVGQKTLPMTGAAQGPIYFNAMQKDNSVIVKLANYNGTDTSININIPGCKTNVAHYTTISAPDGLSYNSPGSEVTKLVTTQVTGSNGAFSVELADLMVGVLVVDKDEA</sequence>
<dbReference type="Gene3D" id="2.60.120.260">
    <property type="entry name" value="Galactose-binding domain-like"/>
    <property type="match status" value="1"/>
</dbReference>
<keyword evidence="5 8" id="KW-0732">Signal</keyword>
<accession>A0A9P4MSN7</accession>
<evidence type="ECO:0000256" key="4">
    <source>
        <dbReference type="ARBA" id="ARBA00012670"/>
    </source>
</evidence>
<keyword evidence="11" id="KW-1185">Reference proteome</keyword>
<dbReference type="AlphaFoldDB" id="A0A9P4MSN7"/>
<comment type="similarity">
    <text evidence="3">Belongs to the glycosyl hydrolase 51 family.</text>
</comment>
<evidence type="ECO:0000256" key="5">
    <source>
        <dbReference type="ARBA" id="ARBA00022729"/>
    </source>
</evidence>
<dbReference type="OrthoDB" id="406864at2759"/>